<dbReference type="SUPFAM" id="SSF54695">
    <property type="entry name" value="POZ domain"/>
    <property type="match status" value="1"/>
</dbReference>
<dbReference type="RefSeq" id="XP_007787866.1">
    <property type="nucleotide sequence ID" value="XM_007789676.1"/>
</dbReference>
<dbReference type="Pfam" id="PF00651">
    <property type="entry name" value="BTB"/>
    <property type="match status" value="1"/>
</dbReference>
<feature type="compositionally biased region" description="Polar residues" evidence="1">
    <location>
        <begin position="280"/>
        <end position="296"/>
    </location>
</feature>
<feature type="compositionally biased region" description="Basic and acidic residues" evidence="1">
    <location>
        <begin position="250"/>
        <end position="264"/>
    </location>
</feature>
<evidence type="ECO:0000256" key="1">
    <source>
        <dbReference type="SAM" id="MobiDB-lite"/>
    </source>
</evidence>
<gene>
    <name evidence="3" type="ORF">EPUS_03246</name>
</gene>
<dbReference type="SMART" id="SM00225">
    <property type="entry name" value="BTB"/>
    <property type="match status" value="1"/>
</dbReference>
<feature type="region of interest" description="Disordered" evidence="1">
    <location>
        <begin position="1"/>
        <end position="22"/>
    </location>
</feature>
<dbReference type="PANTHER" id="PTHR47843:SF2">
    <property type="entry name" value="BTB DOMAIN-CONTAINING PROTEIN"/>
    <property type="match status" value="1"/>
</dbReference>
<protein>
    <recommendedName>
        <fullName evidence="2">BTB domain-containing protein</fullName>
    </recommendedName>
</protein>
<dbReference type="EMBL" id="KE720866">
    <property type="protein sequence ID" value="ERF74862.1"/>
    <property type="molecule type" value="Genomic_DNA"/>
</dbReference>
<dbReference type="PROSITE" id="PS50097">
    <property type="entry name" value="BTB"/>
    <property type="match status" value="1"/>
</dbReference>
<dbReference type="Gene3D" id="3.30.710.10">
    <property type="entry name" value="Potassium Channel Kv1.1, Chain A"/>
    <property type="match status" value="1"/>
</dbReference>
<dbReference type="AlphaFoldDB" id="U1GBD8"/>
<name>U1GBD8_ENDPU</name>
<feature type="domain" description="BTB" evidence="2">
    <location>
        <begin position="69"/>
        <end position="142"/>
    </location>
</feature>
<dbReference type="InterPro" id="IPR000210">
    <property type="entry name" value="BTB/POZ_dom"/>
</dbReference>
<dbReference type="InterPro" id="IPR011333">
    <property type="entry name" value="SKP1/BTB/POZ_sf"/>
</dbReference>
<keyword evidence="4" id="KW-1185">Reference proteome</keyword>
<dbReference type="GeneID" id="19238292"/>
<dbReference type="Proteomes" id="UP000019373">
    <property type="component" value="Unassembled WGS sequence"/>
</dbReference>
<evidence type="ECO:0000259" key="2">
    <source>
        <dbReference type="PROSITE" id="PS50097"/>
    </source>
</evidence>
<feature type="region of interest" description="Disordered" evidence="1">
    <location>
        <begin position="250"/>
        <end position="321"/>
    </location>
</feature>
<proteinExistence type="predicted"/>
<evidence type="ECO:0000313" key="4">
    <source>
        <dbReference type="Proteomes" id="UP000019373"/>
    </source>
</evidence>
<reference evidence="4" key="1">
    <citation type="journal article" date="2014" name="BMC Genomics">
        <title>Genome characteristics reveal the impact of lichenization on lichen-forming fungus Endocarpon pusillum Hedwig (Verrucariales, Ascomycota).</title>
        <authorList>
            <person name="Wang Y.-Y."/>
            <person name="Liu B."/>
            <person name="Zhang X.-Y."/>
            <person name="Zhou Q.-M."/>
            <person name="Zhang T."/>
            <person name="Li H."/>
            <person name="Yu Y.-F."/>
            <person name="Zhang X.-L."/>
            <person name="Hao X.-Y."/>
            <person name="Wang M."/>
            <person name="Wang L."/>
            <person name="Wei J.-C."/>
        </authorList>
    </citation>
    <scope>NUCLEOTIDE SEQUENCE [LARGE SCALE GENOMIC DNA]</scope>
    <source>
        <strain evidence="4">Z07020 / HMAS-L-300199</strain>
    </source>
</reference>
<evidence type="ECO:0000313" key="3">
    <source>
        <dbReference type="EMBL" id="ERF74862.1"/>
    </source>
</evidence>
<dbReference type="PANTHER" id="PTHR47843">
    <property type="entry name" value="BTB DOMAIN-CONTAINING PROTEIN-RELATED"/>
    <property type="match status" value="1"/>
</dbReference>
<organism evidence="3 4">
    <name type="scientific">Endocarpon pusillum (strain Z07020 / HMAS-L-300199)</name>
    <name type="common">Lichen-forming fungus</name>
    <dbReference type="NCBI Taxonomy" id="1263415"/>
    <lineage>
        <taxon>Eukaryota</taxon>
        <taxon>Fungi</taxon>
        <taxon>Dikarya</taxon>
        <taxon>Ascomycota</taxon>
        <taxon>Pezizomycotina</taxon>
        <taxon>Eurotiomycetes</taxon>
        <taxon>Chaetothyriomycetidae</taxon>
        <taxon>Verrucariales</taxon>
        <taxon>Verrucariaceae</taxon>
        <taxon>Endocarpon</taxon>
    </lineage>
</organism>
<feature type="compositionally biased region" description="Basic and acidic residues" evidence="1">
    <location>
        <begin position="312"/>
        <end position="321"/>
    </location>
</feature>
<dbReference type="HOGENOM" id="CLU_058481_0_0_1"/>
<dbReference type="OMA" id="PESTHWP"/>
<dbReference type="eggNOG" id="ENOG502SK2A">
    <property type="taxonomic scope" value="Eukaryota"/>
</dbReference>
<accession>U1GBD8</accession>
<dbReference type="OrthoDB" id="1022638at2759"/>
<sequence>MAATEQKKEKKEKPLNEYVDPPHRSALISTLPAHGTAIRKSHCAKPTHHSILNLPSLTHPSRLLTHSIVDIYVGPESTHWPIHEKLLCYHSPFFASIFYNDKDKKSNSRSSSSKSYGLPDDDDHPFELLVGWLYSRAIREPKEEKDLGSLLDLYLLADKFEMAKLADDVVSVVRDFYHSTGTYPGLRRVQYIYSNTDDDNVMREMMVGSIARYLALGDTIPNHWAKALRRNGQLALDIIRSVQEWHLEPRVVPDPRDPSADRGRLGNGAFSAVEDERPRSQGTDGDNTTASAQTGTDGADTAPTSADEGESEREKEDKPSQ</sequence>